<reference evidence="2 3" key="1">
    <citation type="submission" date="2020-02" db="EMBL/GenBank/DDBJ databases">
        <title>Genomic and physiological characterization of two novel Nitrospinaceae genera.</title>
        <authorList>
            <person name="Mueller A.J."/>
            <person name="Jung M.-Y."/>
            <person name="Strachan C.R."/>
            <person name="Herbold C.W."/>
            <person name="Kirkegaard R.H."/>
            <person name="Daims H."/>
        </authorList>
    </citation>
    <scope>NUCLEOTIDE SEQUENCE [LARGE SCALE GENOMIC DNA]</scope>
    <source>
        <strain evidence="2">EB</strain>
    </source>
</reference>
<dbReference type="SUPFAM" id="SSF48695">
    <property type="entry name" value="Multiheme cytochromes"/>
    <property type="match status" value="1"/>
</dbReference>
<dbReference type="Proteomes" id="UP000594688">
    <property type="component" value="Chromosome"/>
</dbReference>
<gene>
    <name evidence="2" type="ORF">G3M70_05290</name>
</gene>
<feature type="domain" description="Cytochrome c-552/4" evidence="1">
    <location>
        <begin position="46"/>
        <end position="116"/>
    </location>
</feature>
<proteinExistence type="predicted"/>
<accession>A0A7T0FZM1</accession>
<evidence type="ECO:0000313" key="3">
    <source>
        <dbReference type="Proteomes" id="UP000594688"/>
    </source>
</evidence>
<dbReference type="InterPro" id="IPR036280">
    <property type="entry name" value="Multihaem_cyt_sf"/>
</dbReference>
<dbReference type="Pfam" id="PF13435">
    <property type="entry name" value="Cytochrome_C554"/>
    <property type="match status" value="1"/>
</dbReference>
<protein>
    <recommendedName>
        <fullName evidence="1">Cytochrome c-552/4 domain-containing protein</fullName>
    </recommendedName>
</protein>
<name>A0A7T0FZM1_9BACT</name>
<organism evidence="2 3">
    <name type="scientific">Candidatus Nitronauta litoralis</name>
    <dbReference type="NCBI Taxonomy" id="2705533"/>
    <lineage>
        <taxon>Bacteria</taxon>
        <taxon>Pseudomonadati</taxon>
        <taxon>Nitrospinota/Tectimicrobiota group</taxon>
        <taxon>Nitrospinota</taxon>
        <taxon>Nitrospinia</taxon>
        <taxon>Nitrospinales</taxon>
        <taxon>Nitrospinaceae</taxon>
        <taxon>Candidatus Nitronauta</taxon>
    </lineage>
</organism>
<evidence type="ECO:0000313" key="2">
    <source>
        <dbReference type="EMBL" id="QPJ61335.1"/>
    </source>
</evidence>
<dbReference type="InterPro" id="IPR023155">
    <property type="entry name" value="Cyt_c-552/4"/>
</dbReference>
<evidence type="ECO:0000259" key="1">
    <source>
        <dbReference type="Pfam" id="PF13435"/>
    </source>
</evidence>
<dbReference type="Gene3D" id="1.10.1130.10">
    <property type="entry name" value="Flavocytochrome C3, Chain A"/>
    <property type="match status" value="1"/>
</dbReference>
<dbReference type="EMBL" id="CP048685">
    <property type="protein sequence ID" value="QPJ61335.1"/>
    <property type="molecule type" value="Genomic_DNA"/>
</dbReference>
<dbReference type="KEGG" id="nli:G3M70_05290"/>
<sequence>MALAGGGAAFTLASWLVINFAWGILPEFVLNLARDPSLLEQPEAKQCGDCHKAIYEAWQKSRHSQAWISKTYIKASEDRTKEKCLNCHIPIEVRPGKKPDPRLNQRDEGIFCVSCHVKDGAMHGPHDLLAPPHPTRQDQEYNGSKFCGSCHEKTFKQWQLTEERDTCQSCHMPRTRKRLTQKPPLSWLHLEKWVGDHRFLHGEFEPGTPAVQFTFTKNHAVVTLENNTIPHDVPTADNGDPRLFLEVTLIDQNGEQWDRIREILAPQQETALAYKSKRVFRYRVPDSVTEARLNLRYQPAWAKEREAIYSYTFLRKETD</sequence>
<dbReference type="AlphaFoldDB" id="A0A7T0FZM1"/>